<dbReference type="InterPro" id="IPR050747">
    <property type="entry name" value="Mitochondrial_chaperone_BCS1"/>
</dbReference>
<dbReference type="GO" id="GO:0016787">
    <property type="term" value="F:hydrolase activity"/>
    <property type="evidence" value="ECO:0007669"/>
    <property type="project" value="UniProtKB-KW"/>
</dbReference>
<accession>A0A8H6XJ90</accession>
<evidence type="ECO:0000313" key="1">
    <source>
        <dbReference type="EMBL" id="KAF7341434.1"/>
    </source>
</evidence>
<proteinExistence type="predicted"/>
<dbReference type="EMBL" id="JACAZI010000018">
    <property type="protein sequence ID" value="KAF7341434.1"/>
    <property type="molecule type" value="Genomic_DNA"/>
</dbReference>
<dbReference type="PANTHER" id="PTHR23070">
    <property type="entry name" value="BCS1 AAA-TYPE ATPASE"/>
    <property type="match status" value="1"/>
</dbReference>
<protein>
    <submittedName>
        <fullName evidence="1">p-loop containing nucleoside triphosphate hydrolase protein</fullName>
    </submittedName>
</protein>
<keyword evidence="2" id="KW-1185">Reference proteome</keyword>
<dbReference type="InterPro" id="IPR027417">
    <property type="entry name" value="P-loop_NTPase"/>
</dbReference>
<dbReference type="Gene3D" id="3.40.50.300">
    <property type="entry name" value="P-loop containing nucleotide triphosphate hydrolases"/>
    <property type="match status" value="1"/>
</dbReference>
<evidence type="ECO:0000313" key="2">
    <source>
        <dbReference type="Proteomes" id="UP000620124"/>
    </source>
</evidence>
<dbReference type="AlphaFoldDB" id="A0A8H6XJ90"/>
<name>A0A8H6XJ90_9AGAR</name>
<dbReference type="SUPFAM" id="SSF52540">
    <property type="entry name" value="P-loop containing nucleoside triphosphate hydrolases"/>
    <property type="match status" value="1"/>
</dbReference>
<sequence length="126" mass="13672">MESGGSITIILHSSDKAVLADLIETGHQKYSENRVSTSTVTVHLTDNRGECAKAITKSRRALSTLILPTDIKETIVADTRQFLENENWYNQAGISHSRGYLIYGDPGTGKSATIHVLASELGLEVS</sequence>
<dbReference type="Proteomes" id="UP000620124">
    <property type="component" value="Unassembled WGS sequence"/>
</dbReference>
<reference evidence="1" key="1">
    <citation type="submission" date="2020-05" db="EMBL/GenBank/DDBJ databases">
        <title>Mycena genomes resolve the evolution of fungal bioluminescence.</title>
        <authorList>
            <person name="Tsai I.J."/>
        </authorList>
    </citation>
    <scope>NUCLEOTIDE SEQUENCE</scope>
    <source>
        <strain evidence="1">CCC161011</strain>
    </source>
</reference>
<organism evidence="1 2">
    <name type="scientific">Mycena venus</name>
    <dbReference type="NCBI Taxonomy" id="2733690"/>
    <lineage>
        <taxon>Eukaryota</taxon>
        <taxon>Fungi</taxon>
        <taxon>Dikarya</taxon>
        <taxon>Basidiomycota</taxon>
        <taxon>Agaricomycotina</taxon>
        <taxon>Agaricomycetes</taxon>
        <taxon>Agaricomycetidae</taxon>
        <taxon>Agaricales</taxon>
        <taxon>Marasmiineae</taxon>
        <taxon>Mycenaceae</taxon>
        <taxon>Mycena</taxon>
    </lineage>
</organism>
<gene>
    <name evidence="1" type="ORF">MVEN_01880500</name>
</gene>
<keyword evidence="1" id="KW-0378">Hydrolase</keyword>
<comment type="caution">
    <text evidence="1">The sequence shown here is derived from an EMBL/GenBank/DDBJ whole genome shotgun (WGS) entry which is preliminary data.</text>
</comment>
<dbReference type="OrthoDB" id="10251412at2759"/>